<evidence type="ECO:0000256" key="1">
    <source>
        <dbReference type="ARBA" id="ARBA00001946"/>
    </source>
</evidence>
<keyword evidence="8 10" id="KW-0862">Zinc</keyword>
<evidence type="ECO:0000256" key="8">
    <source>
        <dbReference type="ARBA" id="ARBA00022833"/>
    </source>
</evidence>
<feature type="compositionally biased region" description="Polar residues" evidence="11">
    <location>
        <begin position="706"/>
        <end position="719"/>
    </location>
</feature>
<dbReference type="InterPro" id="IPR040546">
    <property type="entry name" value="Rege-1_UBA-like"/>
</dbReference>
<evidence type="ECO:0000256" key="3">
    <source>
        <dbReference type="ARBA" id="ARBA00022722"/>
    </source>
</evidence>
<evidence type="ECO:0000256" key="5">
    <source>
        <dbReference type="ARBA" id="ARBA00022759"/>
    </source>
</evidence>
<comment type="cofactor">
    <cofactor evidence="1">
        <name>Mg(2+)</name>
        <dbReference type="ChEBI" id="CHEBI:18420"/>
    </cofactor>
</comment>
<evidence type="ECO:0000256" key="4">
    <source>
        <dbReference type="ARBA" id="ARBA00022723"/>
    </source>
</evidence>
<evidence type="ECO:0000256" key="6">
    <source>
        <dbReference type="ARBA" id="ARBA00022771"/>
    </source>
</evidence>
<dbReference type="FunFam" id="3.40.50.11980:FF:000001">
    <property type="entry name" value="ZC3H12A isoform 1"/>
    <property type="match status" value="1"/>
</dbReference>
<evidence type="ECO:0000256" key="11">
    <source>
        <dbReference type="SAM" id="MobiDB-lite"/>
    </source>
</evidence>
<comment type="similarity">
    <text evidence="2">Belongs to the ZC3H12 family.</text>
</comment>
<keyword evidence="3" id="KW-0540">Nuclease</keyword>
<keyword evidence="14" id="KW-1185">Reference proteome</keyword>
<evidence type="ECO:0000256" key="7">
    <source>
        <dbReference type="ARBA" id="ARBA00022801"/>
    </source>
</evidence>
<feature type="compositionally biased region" description="Polar residues" evidence="11">
    <location>
        <begin position="550"/>
        <end position="563"/>
    </location>
</feature>
<dbReference type="Gene3D" id="3.40.50.11980">
    <property type="match status" value="1"/>
</dbReference>
<reference evidence="13" key="1">
    <citation type="journal article" date="2019" name="bioRxiv">
        <title>The Genome of the Zebra Mussel, Dreissena polymorpha: A Resource for Invasive Species Research.</title>
        <authorList>
            <person name="McCartney M.A."/>
            <person name="Auch B."/>
            <person name="Kono T."/>
            <person name="Mallez S."/>
            <person name="Zhang Y."/>
            <person name="Obille A."/>
            <person name="Becker A."/>
            <person name="Abrahante J.E."/>
            <person name="Garbe J."/>
            <person name="Badalamenti J.P."/>
            <person name="Herman A."/>
            <person name="Mangelson H."/>
            <person name="Liachko I."/>
            <person name="Sullivan S."/>
            <person name="Sone E.D."/>
            <person name="Koren S."/>
            <person name="Silverstein K.A.T."/>
            <person name="Beckman K.B."/>
            <person name="Gohl D.M."/>
        </authorList>
    </citation>
    <scope>NUCLEOTIDE SEQUENCE</scope>
    <source>
        <strain evidence="13">Duluth1</strain>
        <tissue evidence="13">Whole animal</tissue>
    </source>
</reference>
<feature type="zinc finger region" description="C3H1-type" evidence="10">
    <location>
        <begin position="473"/>
        <end position="499"/>
    </location>
</feature>
<dbReference type="GO" id="GO:0016787">
    <property type="term" value="F:hydrolase activity"/>
    <property type="evidence" value="ECO:0007669"/>
    <property type="project" value="UniProtKB-KW"/>
</dbReference>
<dbReference type="PANTHER" id="PTHR12876:SF35">
    <property type="entry name" value="LD08718P-RELATED"/>
    <property type="match status" value="1"/>
</dbReference>
<keyword evidence="9" id="KW-0460">Magnesium</keyword>
<dbReference type="InterPro" id="IPR021869">
    <property type="entry name" value="RNase_Zc3h12_NYN"/>
</dbReference>
<dbReference type="PROSITE" id="PS50103">
    <property type="entry name" value="ZF_C3H1"/>
    <property type="match status" value="1"/>
</dbReference>
<keyword evidence="4 10" id="KW-0479">Metal-binding</keyword>
<gene>
    <name evidence="13" type="ORF">DPMN_013178</name>
</gene>
<dbReference type="PANTHER" id="PTHR12876">
    <property type="entry name" value="N4BP1-RELATED"/>
    <property type="match status" value="1"/>
</dbReference>
<feature type="compositionally biased region" description="Low complexity" evidence="11">
    <location>
        <begin position="539"/>
        <end position="548"/>
    </location>
</feature>
<name>A0A9D4N3T9_DREPO</name>
<dbReference type="OrthoDB" id="392925at2759"/>
<evidence type="ECO:0000313" key="13">
    <source>
        <dbReference type="EMBL" id="KAH3889128.1"/>
    </source>
</evidence>
<dbReference type="Pfam" id="PF18039">
    <property type="entry name" value="UBA_6"/>
    <property type="match status" value="1"/>
</dbReference>
<dbReference type="InterPro" id="IPR000571">
    <property type="entry name" value="Znf_CCCH"/>
</dbReference>
<evidence type="ECO:0000256" key="10">
    <source>
        <dbReference type="PROSITE-ProRule" id="PRU00723"/>
    </source>
</evidence>
<evidence type="ECO:0000256" key="2">
    <source>
        <dbReference type="ARBA" id="ARBA00010922"/>
    </source>
</evidence>
<evidence type="ECO:0000256" key="9">
    <source>
        <dbReference type="ARBA" id="ARBA00022842"/>
    </source>
</evidence>
<dbReference type="InterPro" id="IPR051101">
    <property type="entry name" value="ZC3H12/N4BP1_RNase_Reg"/>
</dbReference>
<dbReference type="GO" id="GO:0008270">
    <property type="term" value="F:zinc ion binding"/>
    <property type="evidence" value="ECO:0007669"/>
    <property type="project" value="UniProtKB-KW"/>
</dbReference>
<dbReference type="GO" id="GO:0005634">
    <property type="term" value="C:nucleus"/>
    <property type="evidence" value="ECO:0007669"/>
    <property type="project" value="TreeGrafter"/>
</dbReference>
<sequence>MEHELFCFDAVQAQIVQENKRWIEELFHVEIVIKNDTSVDPVFFKCAVVLNTHNTLEILDKTKKYIAIITDILPDLVTITDNFESCVVEAVLGFKAPIEYLIGTVVFPGSVSDSLVVKGLSCDIDVTNKLLDELEQWQSDDKDLATFPVEEVIQQCLSEIDVLDSQSALLLIPRKYLYSKDLSQENQNQNGSDSGLKVLRAFQNLSIIESDRATNVDDDFVYYIKTIPDYETKVQFALKLGYGEEDLILALRNVGESAGQNELLSELIKNCAGKLENVTEDAEDRGTGPDLALVEQRSQLHGNDDDPFRHIIIDGSNLAMSHGAKDQFSCRGIQLAVDWFRERGHTHITVFVPQWRKETTRTDSKIKDQHILTELEKDGIVVFTPSRRIGGKRVICYDDRYILNLAVDTDGIVVSNDNYRDLMSENEKYKKVVEERLLMYTFADDRFMPPDDPLGRNGPTLDNFLLKVSASPDPLPPVCPYGSKKCTYGNKCKYYHPERRTQPHRPVTEKLAEQAKHLQELRRKETVSNDTEKKKLTKKTSLGRTKSGPAETNISQTPISFSFGSPPGQEKGRDFNQKLTESRLKMEKEKSSYEGKLPFPRTPDKKTLQKPKNSKTSAELLERSSPIFGDFRQQGYISPRESSPVNLSVGGHLETSETGQKFLSGHLLLAKKLSDEANESEMLKKKGKLTNDDGSKMISPLAYSPANASNDYASQTRQQPKPKQKLARVCSLPPGEDPRHVQRHAPLDQTHSYDPRGIAAHQDEMPRNLNQGFGSYQQPPLSPSSFGIGKPISRNQPYEYLQGHTALARMQSAPDPFLGSKPSFQGPPIMTRQNSSSDTQLNKILCHHDFEGNTQEHFMARGQLDNHPPVLRDTSGLVKFQIGNQGPFQTHPSLHASNSMPVFRQDYRFHQPYMSEYPSHGFPNQSASPFVKTSFGQLDVAQTGYDSQRHQLQHQSHFVNQSIVDSQSALPSYQHYFPPPGTWSQTVSQNTPQSALISAHQSIGFGGPFPIDAPIMPTDCRYKLYVDLCRLFPEEKVRATMNQHPETNNPDEVCAYLIGAKK</sequence>
<organism evidence="13 14">
    <name type="scientific">Dreissena polymorpha</name>
    <name type="common">Zebra mussel</name>
    <name type="synonym">Mytilus polymorpha</name>
    <dbReference type="NCBI Taxonomy" id="45954"/>
    <lineage>
        <taxon>Eukaryota</taxon>
        <taxon>Metazoa</taxon>
        <taxon>Spiralia</taxon>
        <taxon>Lophotrochozoa</taxon>
        <taxon>Mollusca</taxon>
        <taxon>Bivalvia</taxon>
        <taxon>Autobranchia</taxon>
        <taxon>Heteroconchia</taxon>
        <taxon>Euheterodonta</taxon>
        <taxon>Imparidentia</taxon>
        <taxon>Neoheterodontei</taxon>
        <taxon>Myida</taxon>
        <taxon>Dreissenoidea</taxon>
        <taxon>Dreissenidae</taxon>
        <taxon>Dreissena</taxon>
    </lineage>
</organism>
<proteinExistence type="inferred from homology"/>
<keyword evidence="7" id="KW-0378">Hydrolase</keyword>
<keyword evidence="6 10" id="KW-0863">Zinc-finger</keyword>
<dbReference type="GO" id="GO:0004521">
    <property type="term" value="F:RNA endonuclease activity"/>
    <property type="evidence" value="ECO:0007669"/>
    <property type="project" value="TreeGrafter"/>
</dbReference>
<dbReference type="GO" id="GO:0003729">
    <property type="term" value="F:mRNA binding"/>
    <property type="evidence" value="ECO:0007669"/>
    <property type="project" value="TreeGrafter"/>
</dbReference>
<dbReference type="AlphaFoldDB" id="A0A9D4N3T9"/>
<keyword evidence="5" id="KW-0255">Endonuclease</keyword>
<feature type="domain" description="C3H1-type" evidence="12">
    <location>
        <begin position="473"/>
        <end position="499"/>
    </location>
</feature>
<evidence type="ECO:0000259" key="12">
    <source>
        <dbReference type="PROSITE" id="PS50103"/>
    </source>
</evidence>
<comment type="caution">
    <text evidence="13">The sequence shown here is derived from an EMBL/GenBank/DDBJ whole genome shotgun (WGS) entry which is preliminary data.</text>
</comment>
<feature type="region of interest" description="Disordered" evidence="11">
    <location>
        <begin position="519"/>
        <end position="619"/>
    </location>
</feature>
<evidence type="ECO:0000313" key="14">
    <source>
        <dbReference type="Proteomes" id="UP000828390"/>
    </source>
</evidence>
<feature type="compositionally biased region" description="Basic and acidic residues" evidence="11">
    <location>
        <begin position="519"/>
        <end position="534"/>
    </location>
</feature>
<dbReference type="Pfam" id="PF11977">
    <property type="entry name" value="RNase_Zc3h12a"/>
    <property type="match status" value="1"/>
</dbReference>
<feature type="region of interest" description="Disordered" evidence="11">
    <location>
        <begin position="706"/>
        <end position="741"/>
    </location>
</feature>
<dbReference type="EMBL" id="JAIWYP010000001">
    <property type="protein sequence ID" value="KAH3889128.1"/>
    <property type="molecule type" value="Genomic_DNA"/>
</dbReference>
<accession>A0A9D4N3T9</accession>
<protein>
    <recommendedName>
        <fullName evidence="12">C3H1-type domain-containing protein</fullName>
    </recommendedName>
</protein>
<dbReference type="Proteomes" id="UP000828390">
    <property type="component" value="Unassembled WGS sequence"/>
</dbReference>
<reference evidence="13" key="2">
    <citation type="submission" date="2020-11" db="EMBL/GenBank/DDBJ databases">
        <authorList>
            <person name="McCartney M.A."/>
            <person name="Auch B."/>
            <person name="Kono T."/>
            <person name="Mallez S."/>
            <person name="Becker A."/>
            <person name="Gohl D.M."/>
            <person name="Silverstein K.A.T."/>
            <person name="Koren S."/>
            <person name="Bechman K.B."/>
            <person name="Herman A."/>
            <person name="Abrahante J.E."/>
            <person name="Garbe J."/>
        </authorList>
    </citation>
    <scope>NUCLEOTIDE SEQUENCE</scope>
    <source>
        <strain evidence="13">Duluth1</strain>
        <tissue evidence="13">Whole animal</tissue>
    </source>
</reference>
<dbReference type="CDD" id="cd18729">
    <property type="entry name" value="PIN_Zc3h12-like"/>
    <property type="match status" value="1"/>
</dbReference>
<dbReference type="GO" id="GO:0036464">
    <property type="term" value="C:cytoplasmic ribonucleoprotein granule"/>
    <property type="evidence" value="ECO:0007669"/>
    <property type="project" value="TreeGrafter"/>
</dbReference>
<feature type="compositionally biased region" description="Basic and acidic residues" evidence="11">
    <location>
        <begin position="570"/>
        <end position="593"/>
    </location>
</feature>